<name>A0ACC2K964_PERAE</name>
<keyword evidence="2" id="KW-1185">Reference proteome</keyword>
<organism evidence="1 2">
    <name type="scientific">Persea americana</name>
    <name type="common">Avocado</name>
    <dbReference type="NCBI Taxonomy" id="3435"/>
    <lineage>
        <taxon>Eukaryota</taxon>
        <taxon>Viridiplantae</taxon>
        <taxon>Streptophyta</taxon>
        <taxon>Embryophyta</taxon>
        <taxon>Tracheophyta</taxon>
        <taxon>Spermatophyta</taxon>
        <taxon>Magnoliopsida</taxon>
        <taxon>Magnoliidae</taxon>
        <taxon>Laurales</taxon>
        <taxon>Lauraceae</taxon>
        <taxon>Persea</taxon>
    </lineage>
</organism>
<protein>
    <submittedName>
        <fullName evidence="1">Uncharacterized protein</fullName>
    </submittedName>
</protein>
<comment type="caution">
    <text evidence="1">The sequence shown here is derived from an EMBL/GenBank/DDBJ whole genome shotgun (WGS) entry which is preliminary data.</text>
</comment>
<evidence type="ECO:0000313" key="1">
    <source>
        <dbReference type="EMBL" id="KAJ8617458.1"/>
    </source>
</evidence>
<accession>A0ACC2K964</accession>
<gene>
    <name evidence="1" type="ORF">MRB53_013644</name>
</gene>
<dbReference type="EMBL" id="CM056812">
    <property type="protein sequence ID" value="KAJ8617458.1"/>
    <property type="molecule type" value="Genomic_DNA"/>
</dbReference>
<dbReference type="Proteomes" id="UP001234297">
    <property type="component" value="Chromosome 4"/>
</dbReference>
<evidence type="ECO:0000313" key="2">
    <source>
        <dbReference type="Proteomes" id="UP001234297"/>
    </source>
</evidence>
<sequence>METLLPSFGNSSAEAGGGETAAGRWRKAPAARCNSGDADWRLQQSRSSEIRSGKSGSVPPLCATTLFLCGAGRIKET</sequence>
<proteinExistence type="predicted"/>
<reference evidence="1 2" key="1">
    <citation type="journal article" date="2022" name="Hortic Res">
        <title>A haplotype resolved chromosomal level avocado genome allows analysis of novel avocado genes.</title>
        <authorList>
            <person name="Nath O."/>
            <person name="Fletcher S.J."/>
            <person name="Hayward A."/>
            <person name="Shaw L.M."/>
            <person name="Masouleh A.K."/>
            <person name="Furtado A."/>
            <person name="Henry R.J."/>
            <person name="Mitter N."/>
        </authorList>
    </citation>
    <scope>NUCLEOTIDE SEQUENCE [LARGE SCALE GENOMIC DNA]</scope>
    <source>
        <strain evidence="2">cv. Hass</strain>
    </source>
</reference>